<dbReference type="AlphaFoldDB" id="A0A941F6L3"/>
<dbReference type="Proteomes" id="UP000679220">
    <property type="component" value="Unassembled WGS sequence"/>
</dbReference>
<evidence type="ECO:0000313" key="2">
    <source>
        <dbReference type="Proteomes" id="UP000679220"/>
    </source>
</evidence>
<name>A0A941F6L3_9BACT</name>
<reference evidence="1" key="2">
    <citation type="submission" date="2021-04" db="EMBL/GenBank/DDBJ databases">
        <authorList>
            <person name="Zhang T."/>
            <person name="Zhang Y."/>
            <person name="Lu D."/>
            <person name="Zuo D."/>
            <person name="Du Z."/>
        </authorList>
    </citation>
    <scope>NUCLEOTIDE SEQUENCE</scope>
    <source>
        <strain evidence="1">JR1</strain>
    </source>
</reference>
<keyword evidence="2" id="KW-1185">Reference proteome</keyword>
<dbReference type="RefSeq" id="WP_212191692.1">
    <property type="nucleotide sequence ID" value="NZ_JAGTAR010000021.1"/>
</dbReference>
<sequence>MMILAGLLILVHFGMPHSHHALNNPTCHMAEGYDDTEHSNQSNEESETCHLLGELSFNNFNSSETVLPDISFFIISCLIPESNQLVGKQSIPPYKNPVIKQILINYFATKLSFRGPPPPIFVG</sequence>
<evidence type="ECO:0000313" key="1">
    <source>
        <dbReference type="EMBL" id="MBR8536665.1"/>
    </source>
</evidence>
<gene>
    <name evidence="1" type="ORF">KDU71_13905</name>
</gene>
<reference evidence="1" key="1">
    <citation type="journal article" date="2018" name="Int. J. Syst. Evol. Microbiol.">
        <title>Carboxylicivirga sediminis sp. nov., isolated from coastal sediment.</title>
        <authorList>
            <person name="Wang F.Q."/>
            <person name="Ren L.H."/>
            <person name="Zou R.J."/>
            <person name="Sun Y.Z."/>
            <person name="Liu X.J."/>
            <person name="Jiang F."/>
            <person name="Liu L.J."/>
        </authorList>
    </citation>
    <scope>NUCLEOTIDE SEQUENCE</scope>
    <source>
        <strain evidence="1">JR1</strain>
    </source>
</reference>
<accession>A0A941F6L3</accession>
<proteinExistence type="predicted"/>
<protein>
    <submittedName>
        <fullName evidence="1">Uncharacterized protein</fullName>
    </submittedName>
</protein>
<dbReference type="EMBL" id="JAGTAR010000021">
    <property type="protein sequence ID" value="MBR8536665.1"/>
    <property type="molecule type" value="Genomic_DNA"/>
</dbReference>
<organism evidence="1 2">
    <name type="scientific">Carboxylicivirga sediminis</name>
    <dbReference type="NCBI Taxonomy" id="2006564"/>
    <lineage>
        <taxon>Bacteria</taxon>
        <taxon>Pseudomonadati</taxon>
        <taxon>Bacteroidota</taxon>
        <taxon>Bacteroidia</taxon>
        <taxon>Marinilabiliales</taxon>
        <taxon>Marinilabiliaceae</taxon>
        <taxon>Carboxylicivirga</taxon>
    </lineage>
</organism>
<comment type="caution">
    <text evidence="1">The sequence shown here is derived from an EMBL/GenBank/DDBJ whole genome shotgun (WGS) entry which is preliminary data.</text>
</comment>